<proteinExistence type="predicted"/>
<accession>A0A238BZ35</accession>
<organism evidence="1 2">
    <name type="scientific">Onchocerca flexuosa</name>
    <dbReference type="NCBI Taxonomy" id="387005"/>
    <lineage>
        <taxon>Eukaryota</taxon>
        <taxon>Metazoa</taxon>
        <taxon>Ecdysozoa</taxon>
        <taxon>Nematoda</taxon>
        <taxon>Chromadorea</taxon>
        <taxon>Rhabditida</taxon>
        <taxon>Spirurina</taxon>
        <taxon>Spiruromorpha</taxon>
        <taxon>Filarioidea</taxon>
        <taxon>Onchocercidae</taxon>
        <taxon>Onchocerca</taxon>
    </lineage>
</organism>
<protein>
    <submittedName>
        <fullName evidence="1">Uncharacterized protein</fullName>
    </submittedName>
</protein>
<reference evidence="1 2" key="1">
    <citation type="submission" date="2015-12" db="EMBL/GenBank/DDBJ databases">
        <title>Draft genome of the nematode, Onchocerca flexuosa.</title>
        <authorList>
            <person name="Mitreva M."/>
        </authorList>
    </citation>
    <scope>NUCLEOTIDE SEQUENCE [LARGE SCALE GENOMIC DNA]</scope>
    <source>
        <strain evidence="1">Red Deer</strain>
    </source>
</reference>
<name>A0A238BZ35_9BILA</name>
<dbReference type="AlphaFoldDB" id="A0A238BZ35"/>
<evidence type="ECO:0000313" key="1">
    <source>
        <dbReference type="EMBL" id="OZC10055.1"/>
    </source>
</evidence>
<dbReference type="EMBL" id="KZ269989">
    <property type="protein sequence ID" value="OZC10055.1"/>
    <property type="molecule type" value="Genomic_DNA"/>
</dbReference>
<dbReference type="Proteomes" id="UP000242913">
    <property type="component" value="Unassembled WGS sequence"/>
</dbReference>
<sequence length="69" mass="8015">MNKRFSLDYYADDYSSLHSILDAISVNDLVHIFRIPVLYSAVYTDAFIDDLHNDGIIKDHQQSLKKLLE</sequence>
<gene>
    <name evidence="1" type="ORF">X798_02903</name>
</gene>
<evidence type="ECO:0000313" key="2">
    <source>
        <dbReference type="Proteomes" id="UP000242913"/>
    </source>
</evidence>
<keyword evidence="2" id="KW-1185">Reference proteome</keyword>
<dbReference type="OrthoDB" id="5818395at2759"/>